<accession>A0ABD1DFT4</accession>
<feature type="non-terminal residue" evidence="1">
    <location>
        <position position="1"/>
    </location>
</feature>
<evidence type="ECO:0000313" key="2">
    <source>
        <dbReference type="Proteomes" id="UP001562425"/>
    </source>
</evidence>
<dbReference type="EMBL" id="JBEHCU010005903">
    <property type="protein sequence ID" value="KAL1398428.1"/>
    <property type="molecule type" value="Genomic_DNA"/>
</dbReference>
<organism evidence="1 2">
    <name type="scientific">Culex pipiens pipiens</name>
    <name type="common">Northern house mosquito</name>
    <dbReference type="NCBI Taxonomy" id="38569"/>
    <lineage>
        <taxon>Eukaryota</taxon>
        <taxon>Metazoa</taxon>
        <taxon>Ecdysozoa</taxon>
        <taxon>Arthropoda</taxon>
        <taxon>Hexapoda</taxon>
        <taxon>Insecta</taxon>
        <taxon>Pterygota</taxon>
        <taxon>Neoptera</taxon>
        <taxon>Endopterygota</taxon>
        <taxon>Diptera</taxon>
        <taxon>Nematocera</taxon>
        <taxon>Culicoidea</taxon>
        <taxon>Culicidae</taxon>
        <taxon>Culicinae</taxon>
        <taxon>Culicini</taxon>
        <taxon>Culex</taxon>
        <taxon>Culex</taxon>
    </lineage>
</organism>
<name>A0ABD1DFT4_CULPP</name>
<proteinExistence type="predicted"/>
<keyword evidence="2" id="KW-1185">Reference proteome</keyword>
<sequence length="54" mass="6317">QDVVDSWVKKIEVNADYFKQEELYGTDEKRRPGRPKNAESLFGIQGSFRKLEVD</sequence>
<gene>
    <name evidence="1" type="ORF">pipiens_008985</name>
</gene>
<protein>
    <submittedName>
        <fullName evidence="1">Uncharacterized protein</fullName>
    </submittedName>
</protein>
<dbReference type="AlphaFoldDB" id="A0ABD1DFT4"/>
<evidence type="ECO:0000313" key="1">
    <source>
        <dbReference type="EMBL" id="KAL1398428.1"/>
    </source>
</evidence>
<reference evidence="1 2" key="1">
    <citation type="submission" date="2024-05" db="EMBL/GenBank/DDBJ databases">
        <title>Culex pipiens pipiens assembly and annotation.</title>
        <authorList>
            <person name="Alout H."/>
            <person name="Durand T."/>
        </authorList>
    </citation>
    <scope>NUCLEOTIDE SEQUENCE [LARGE SCALE GENOMIC DNA]</scope>
    <source>
        <strain evidence="1">HA-2024</strain>
        <tissue evidence="1">Whole body</tissue>
    </source>
</reference>
<dbReference type="Proteomes" id="UP001562425">
    <property type="component" value="Unassembled WGS sequence"/>
</dbReference>
<comment type="caution">
    <text evidence="1">The sequence shown here is derived from an EMBL/GenBank/DDBJ whole genome shotgun (WGS) entry which is preliminary data.</text>
</comment>